<evidence type="ECO:0000256" key="3">
    <source>
        <dbReference type="ARBA" id="ARBA00022475"/>
    </source>
</evidence>
<feature type="transmembrane region" description="Helical" evidence="7">
    <location>
        <begin position="280"/>
        <end position="300"/>
    </location>
</feature>
<protein>
    <submittedName>
        <fullName evidence="8">Putative sulfate exporter family transporter</fullName>
    </submittedName>
</protein>
<keyword evidence="3" id="KW-1003">Cell membrane</keyword>
<gene>
    <name evidence="8" type="ORF">FAM09_11630</name>
</gene>
<comment type="subcellular location">
    <subcellularLocation>
        <location evidence="1">Cell membrane</location>
        <topology evidence="1">Multi-pass membrane protein</topology>
    </subcellularLocation>
</comment>
<dbReference type="PANTHER" id="PTHR30106:SF1">
    <property type="entry name" value="UPF0324 MEMBRANE PROTEIN FN0533"/>
    <property type="match status" value="1"/>
</dbReference>
<comment type="caution">
    <text evidence="8">The sequence shown here is derived from an EMBL/GenBank/DDBJ whole genome shotgun (WGS) entry which is preliminary data.</text>
</comment>
<evidence type="ECO:0000256" key="5">
    <source>
        <dbReference type="ARBA" id="ARBA00022989"/>
    </source>
</evidence>
<dbReference type="PANTHER" id="PTHR30106">
    <property type="entry name" value="INNER MEMBRANE PROTEIN YEIH-RELATED"/>
    <property type="match status" value="1"/>
</dbReference>
<feature type="transmembrane region" description="Helical" evidence="7">
    <location>
        <begin position="161"/>
        <end position="182"/>
    </location>
</feature>
<evidence type="ECO:0000313" key="8">
    <source>
        <dbReference type="EMBL" id="THU39160.1"/>
    </source>
</evidence>
<evidence type="ECO:0000313" key="9">
    <source>
        <dbReference type="Proteomes" id="UP000306918"/>
    </source>
</evidence>
<feature type="transmembrane region" description="Helical" evidence="7">
    <location>
        <begin position="256"/>
        <end position="274"/>
    </location>
</feature>
<dbReference type="Proteomes" id="UP000306918">
    <property type="component" value="Unassembled WGS sequence"/>
</dbReference>
<dbReference type="RefSeq" id="WP_136577292.1">
    <property type="nucleotide sequence ID" value="NZ_STFF01000003.1"/>
</dbReference>
<feature type="transmembrane region" description="Helical" evidence="7">
    <location>
        <begin position="131"/>
        <end position="154"/>
    </location>
</feature>
<evidence type="ECO:0000256" key="1">
    <source>
        <dbReference type="ARBA" id="ARBA00004651"/>
    </source>
</evidence>
<reference evidence="8 9" key="1">
    <citation type="submission" date="2019-04" db="EMBL/GenBank/DDBJ databases">
        <title>Niastella caeni sp. nov., isolated from activated sludge.</title>
        <authorList>
            <person name="Sheng M."/>
        </authorList>
    </citation>
    <scope>NUCLEOTIDE SEQUENCE [LARGE SCALE GENOMIC DNA]</scope>
    <source>
        <strain evidence="8 9">HX-2-15</strain>
    </source>
</reference>
<dbReference type="EMBL" id="STFF01000003">
    <property type="protein sequence ID" value="THU39160.1"/>
    <property type="molecule type" value="Genomic_DNA"/>
</dbReference>
<feature type="transmembrane region" description="Helical" evidence="7">
    <location>
        <begin position="34"/>
        <end position="63"/>
    </location>
</feature>
<keyword evidence="5 7" id="KW-1133">Transmembrane helix</keyword>
<dbReference type="Pfam" id="PF03601">
    <property type="entry name" value="Cons_hypoth698"/>
    <property type="match status" value="1"/>
</dbReference>
<name>A0A4S8HUD2_9BACT</name>
<dbReference type="OrthoDB" id="9811391at2"/>
<keyword evidence="9" id="KW-1185">Reference proteome</keyword>
<comment type="similarity">
    <text evidence="2">Belongs to the UPF0324 family.</text>
</comment>
<evidence type="ECO:0000256" key="6">
    <source>
        <dbReference type="ARBA" id="ARBA00023136"/>
    </source>
</evidence>
<feature type="transmembrane region" description="Helical" evidence="7">
    <location>
        <begin position="227"/>
        <end position="244"/>
    </location>
</feature>
<evidence type="ECO:0000256" key="4">
    <source>
        <dbReference type="ARBA" id="ARBA00022692"/>
    </source>
</evidence>
<sequence>METDNITRKEERNFLDKSLARTTFSPAGITTRELIFLLALVFCISPLISPPLALLIGLVIAQFIGHPYMHLNHKVSHILLQISVVGLGFRMNVSTALQAGKEGMLITIASIAGTLVIGYLIGFVFKTNNKTSYLIAAGTAICGGSAIAAISPVIKAEEKQISVALGTTFILNAIALVLFPIIGYKFQLSQTQFGLWCAIAIHDTSSVVGAAGKYGNEALEVAATIKLARALWIVPVAFFSTLIFKNKGATIKIPYFIGLFVVAICLNTYVPAIQQYHNHIVGISKSVLTVTLFLIGCGLSGKTVRSVGLKPILQGLILWLIISYATLLTILYW</sequence>
<evidence type="ECO:0000256" key="2">
    <source>
        <dbReference type="ARBA" id="ARBA00007977"/>
    </source>
</evidence>
<accession>A0A4S8HUD2</accession>
<organism evidence="8 9">
    <name type="scientific">Niastella caeni</name>
    <dbReference type="NCBI Taxonomy" id="2569763"/>
    <lineage>
        <taxon>Bacteria</taxon>
        <taxon>Pseudomonadati</taxon>
        <taxon>Bacteroidota</taxon>
        <taxon>Chitinophagia</taxon>
        <taxon>Chitinophagales</taxon>
        <taxon>Chitinophagaceae</taxon>
        <taxon>Niastella</taxon>
    </lineage>
</organism>
<dbReference type="GO" id="GO:0005886">
    <property type="term" value="C:plasma membrane"/>
    <property type="evidence" value="ECO:0007669"/>
    <property type="project" value="UniProtKB-SubCell"/>
</dbReference>
<dbReference type="InterPro" id="IPR018383">
    <property type="entry name" value="UPF0324_pro"/>
</dbReference>
<keyword evidence="6 7" id="KW-0472">Membrane</keyword>
<feature type="transmembrane region" description="Helical" evidence="7">
    <location>
        <begin position="312"/>
        <end position="332"/>
    </location>
</feature>
<evidence type="ECO:0000256" key="7">
    <source>
        <dbReference type="SAM" id="Phobius"/>
    </source>
</evidence>
<feature type="transmembrane region" description="Helical" evidence="7">
    <location>
        <begin position="105"/>
        <end position="125"/>
    </location>
</feature>
<keyword evidence="4 7" id="KW-0812">Transmembrane</keyword>
<proteinExistence type="inferred from homology"/>
<dbReference type="AlphaFoldDB" id="A0A4S8HUD2"/>